<feature type="binding site" evidence="8">
    <location>
        <begin position="205"/>
        <end position="207"/>
    </location>
    <ligand>
        <name>ATP</name>
        <dbReference type="ChEBI" id="CHEBI:30616"/>
    </ligand>
</feature>
<name>A0A1L6TEH5_PISSA</name>
<keyword evidence="6 8" id="KW-0067">ATP-binding</keyword>
<dbReference type="FunFam" id="3.40.50.300:FF:000292">
    <property type="entry name" value="ATP-dependent dethiobiotin synthetase BioD"/>
    <property type="match status" value="1"/>
</dbReference>
<dbReference type="Gene3D" id="3.40.50.300">
    <property type="entry name" value="P-loop containing nucleotide triphosphate hydrolases"/>
    <property type="match status" value="1"/>
</dbReference>
<evidence type="ECO:0000256" key="4">
    <source>
        <dbReference type="ARBA" id="ARBA00022741"/>
    </source>
</evidence>
<dbReference type="GO" id="GO:0005524">
    <property type="term" value="F:ATP binding"/>
    <property type="evidence" value="ECO:0007669"/>
    <property type="project" value="UniProtKB-UniRule"/>
</dbReference>
<keyword evidence="4 8" id="KW-0547">Nucleotide-binding</keyword>
<dbReference type="SUPFAM" id="SSF52540">
    <property type="entry name" value="P-loop containing nucleoside triphosphate hydrolases"/>
    <property type="match status" value="1"/>
</dbReference>
<comment type="catalytic activity">
    <reaction evidence="8">
        <text>(7R,8S)-7,8-diammoniononanoate + CO2 + ATP = (4R,5S)-dethiobiotin + ADP + phosphate + 3 H(+)</text>
        <dbReference type="Rhea" id="RHEA:15805"/>
        <dbReference type="ChEBI" id="CHEBI:15378"/>
        <dbReference type="ChEBI" id="CHEBI:16526"/>
        <dbReference type="ChEBI" id="CHEBI:30616"/>
        <dbReference type="ChEBI" id="CHEBI:43474"/>
        <dbReference type="ChEBI" id="CHEBI:149469"/>
        <dbReference type="ChEBI" id="CHEBI:149473"/>
        <dbReference type="ChEBI" id="CHEBI:456216"/>
        <dbReference type="EC" id="6.3.3.3"/>
    </reaction>
</comment>
<comment type="function">
    <text evidence="8">Catalyzes a mechanistically unusual reaction, the ATP-dependent insertion of CO2 between the N7 and N8 nitrogen atoms of 7,8-diaminopelargonic acid (DAPA, also called 7,8-diammoniononanoate) to form a ureido ring.</text>
</comment>
<feature type="binding site" evidence="8">
    <location>
        <position position="54"/>
    </location>
    <ligand>
        <name>ATP</name>
        <dbReference type="ChEBI" id="CHEBI:30616"/>
    </ligand>
</feature>
<reference evidence="9 10" key="1">
    <citation type="journal article" date="2014" name="Genome Announc.">
        <title>Comparative Genome Analysis of Two Isolates of the Fish Pathogen Piscirickettsia salmonis from Different Hosts Reveals Major Differences in Virulence-Associated Secretion Systems.</title>
        <authorList>
            <person name="Bohle H."/>
            <person name="Henriquez P."/>
            <person name="Grothusen H."/>
            <person name="Navas E."/>
            <person name="Sandoval A."/>
            <person name="Bustamante F."/>
            <person name="Bustos P."/>
            <person name="Mancilla M."/>
        </authorList>
    </citation>
    <scope>NUCLEOTIDE SEQUENCE [LARGE SCALE GENOMIC DNA]</scope>
    <source>
        <strain evidence="10">B1-32597</strain>
    </source>
</reference>
<dbReference type="GO" id="GO:0009102">
    <property type="term" value="P:biotin biosynthetic process"/>
    <property type="evidence" value="ECO:0007669"/>
    <property type="project" value="UniProtKB-UniRule"/>
</dbReference>
<dbReference type="PIRSF" id="PIRSF006755">
    <property type="entry name" value="DTB_synth"/>
    <property type="match status" value="1"/>
</dbReference>
<dbReference type="PANTHER" id="PTHR43210">
    <property type="entry name" value="DETHIOBIOTIN SYNTHETASE"/>
    <property type="match status" value="1"/>
</dbReference>
<dbReference type="PANTHER" id="PTHR43210:SF5">
    <property type="entry name" value="DETHIOBIOTIN SYNTHETASE"/>
    <property type="match status" value="1"/>
</dbReference>
<dbReference type="GO" id="GO:0004141">
    <property type="term" value="F:dethiobiotin synthase activity"/>
    <property type="evidence" value="ECO:0007669"/>
    <property type="project" value="UniProtKB-UniRule"/>
</dbReference>
<evidence type="ECO:0000256" key="1">
    <source>
        <dbReference type="ARBA" id="ARBA00022490"/>
    </source>
</evidence>
<feature type="binding site" evidence="8">
    <location>
        <begin position="116"/>
        <end position="119"/>
    </location>
    <ligand>
        <name>ATP</name>
        <dbReference type="ChEBI" id="CHEBI:30616"/>
    </ligand>
</feature>
<keyword evidence="7 8" id="KW-0460">Magnesium</keyword>
<dbReference type="GO" id="GO:0000287">
    <property type="term" value="F:magnesium ion binding"/>
    <property type="evidence" value="ECO:0007669"/>
    <property type="project" value="UniProtKB-UniRule"/>
</dbReference>
<feature type="binding site" evidence="8">
    <location>
        <position position="16"/>
    </location>
    <ligand>
        <name>Mg(2+)</name>
        <dbReference type="ChEBI" id="CHEBI:18420"/>
    </ligand>
</feature>
<comment type="subunit">
    <text evidence="8">Homodimer.</text>
</comment>
<comment type="similarity">
    <text evidence="8">Belongs to the dethiobiotin synthetase family.</text>
</comment>
<dbReference type="GO" id="GO:0042803">
    <property type="term" value="F:protein homodimerization activity"/>
    <property type="evidence" value="ECO:0007669"/>
    <property type="project" value="UniProtKB-ARBA"/>
</dbReference>
<comment type="caution">
    <text evidence="8">Lacks conserved residue(s) required for the propagation of feature annotation.</text>
</comment>
<dbReference type="InterPro" id="IPR004472">
    <property type="entry name" value="DTB_synth_BioD"/>
</dbReference>
<evidence type="ECO:0000313" key="10">
    <source>
        <dbReference type="Proteomes" id="UP000029558"/>
    </source>
</evidence>
<evidence type="ECO:0000313" key="9">
    <source>
        <dbReference type="EMBL" id="ALB23885.1"/>
    </source>
</evidence>
<dbReference type="RefSeq" id="WP_017377352.1">
    <property type="nucleotide sequence ID" value="NZ_CP012508.1"/>
</dbReference>
<feature type="binding site" evidence="8">
    <location>
        <position position="116"/>
    </location>
    <ligand>
        <name>Mg(2+)</name>
        <dbReference type="ChEBI" id="CHEBI:18420"/>
    </ligand>
</feature>
<dbReference type="EMBL" id="CP012508">
    <property type="protein sequence ID" value="ALB23885.1"/>
    <property type="molecule type" value="Genomic_DNA"/>
</dbReference>
<sequence>MPGVIIVGTDTEVGKTCFGVGLVHKLLSYGLDVQPLKLIAAGGQEVNGIFKNEDAAAYEVLVQGKIPYENINPLCYQPAISPHLAAAELGERLSVERLLTVMKTSLVADKEGVILEGVGGLMQPLNHQETFLDFIRVLGWPVIFVVGLRLGCLNHTLLSMKALRHENIACLGWVANILDEKMPYLAENIDTLTESLSVPLLAKIPYLTPFSCEKAAEYIYAAQIIKHLRVATARP</sequence>
<keyword evidence="2 8" id="KW-0436">Ligase</keyword>
<comment type="pathway">
    <text evidence="8">Cofactor biosynthesis; biotin biosynthesis; biotin from 7,8-diaminononanoate: step 1/2.</text>
</comment>
<dbReference type="HAMAP" id="MF_00336">
    <property type="entry name" value="BioD"/>
    <property type="match status" value="1"/>
</dbReference>
<dbReference type="AlphaFoldDB" id="A0A1L6TEH5"/>
<keyword evidence="1 8" id="KW-0963">Cytoplasm</keyword>
<evidence type="ECO:0000256" key="8">
    <source>
        <dbReference type="HAMAP-Rule" id="MF_00336"/>
    </source>
</evidence>
<protein>
    <recommendedName>
        <fullName evidence="8">ATP-dependent dethiobiotin synthetase BioD</fullName>
        <ecNumber evidence="8">6.3.3.3</ecNumber>
    </recommendedName>
    <alternativeName>
        <fullName evidence="8">DTB synthetase</fullName>
        <shortName evidence="8">DTBS</shortName>
    </alternativeName>
    <alternativeName>
        <fullName evidence="8">Dethiobiotin synthase</fullName>
    </alternativeName>
</protein>
<dbReference type="CDD" id="cd03109">
    <property type="entry name" value="DTBS"/>
    <property type="match status" value="1"/>
</dbReference>
<organism evidence="9 10">
    <name type="scientific">Piscirickettsia salmonis</name>
    <dbReference type="NCBI Taxonomy" id="1238"/>
    <lineage>
        <taxon>Bacteria</taxon>
        <taxon>Pseudomonadati</taxon>
        <taxon>Pseudomonadota</taxon>
        <taxon>Gammaproteobacteria</taxon>
        <taxon>Thiotrichales</taxon>
        <taxon>Piscirickettsiaceae</taxon>
        <taxon>Piscirickettsia</taxon>
    </lineage>
</organism>
<evidence type="ECO:0000256" key="7">
    <source>
        <dbReference type="ARBA" id="ARBA00022842"/>
    </source>
</evidence>
<evidence type="ECO:0000256" key="5">
    <source>
        <dbReference type="ARBA" id="ARBA00022756"/>
    </source>
</evidence>
<dbReference type="EC" id="6.3.3.3" evidence="8"/>
<proteinExistence type="inferred from homology"/>
<evidence type="ECO:0000256" key="2">
    <source>
        <dbReference type="ARBA" id="ARBA00022598"/>
    </source>
</evidence>
<dbReference type="Proteomes" id="UP000029558">
    <property type="component" value="Chromosome"/>
</dbReference>
<dbReference type="InterPro" id="IPR027417">
    <property type="entry name" value="P-loop_NTPase"/>
</dbReference>
<feature type="binding site" evidence="8">
    <location>
        <position position="54"/>
    </location>
    <ligand>
        <name>Mg(2+)</name>
        <dbReference type="ChEBI" id="CHEBI:18420"/>
    </ligand>
</feature>
<comment type="cofactor">
    <cofactor evidence="8">
        <name>Mg(2+)</name>
        <dbReference type="ChEBI" id="CHEBI:18420"/>
    </cofactor>
</comment>
<keyword evidence="3 8" id="KW-0479">Metal-binding</keyword>
<evidence type="ECO:0000256" key="6">
    <source>
        <dbReference type="ARBA" id="ARBA00022840"/>
    </source>
</evidence>
<keyword evidence="5 8" id="KW-0093">Biotin biosynthesis</keyword>
<feature type="active site" evidence="8">
    <location>
        <position position="37"/>
    </location>
</feature>
<accession>A0A1L6TEH5</accession>
<evidence type="ECO:0000256" key="3">
    <source>
        <dbReference type="ARBA" id="ARBA00022723"/>
    </source>
</evidence>
<dbReference type="Pfam" id="PF13500">
    <property type="entry name" value="AAA_26"/>
    <property type="match status" value="1"/>
</dbReference>
<dbReference type="OrthoDB" id="9802097at2"/>
<dbReference type="NCBIfam" id="TIGR00347">
    <property type="entry name" value="bioD"/>
    <property type="match status" value="1"/>
</dbReference>
<comment type="subcellular location">
    <subcellularLocation>
        <location evidence="8">Cytoplasm</location>
    </subcellularLocation>
</comment>
<dbReference type="GO" id="GO:0005829">
    <property type="term" value="C:cytosol"/>
    <property type="evidence" value="ECO:0007669"/>
    <property type="project" value="TreeGrafter"/>
</dbReference>
<gene>
    <name evidence="8 9" type="primary">bioD</name>
    <name evidence="9" type="ORF">KU39_2709</name>
</gene>